<organism evidence="3 5">
    <name type="scientific">Neptunomonas phycophila</name>
    <dbReference type="NCBI Taxonomy" id="1572645"/>
    <lineage>
        <taxon>Bacteria</taxon>
        <taxon>Pseudomonadati</taxon>
        <taxon>Pseudomonadota</taxon>
        <taxon>Gammaproteobacteria</taxon>
        <taxon>Oceanospirillales</taxon>
        <taxon>Oceanospirillaceae</taxon>
        <taxon>Neptunomonas</taxon>
    </lineage>
</organism>
<evidence type="ECO:0000313" key="3">
    <source>
        <dbReference type="EMBL" id="MDO6452128.1"/>
    </source>
</evidence>
<keyword evidence="1" id="KW-1133">Transmembrane helix</keyword>
<proteinExistence type="predicted"/>
<dbReference type="EMBL" id="JAUYVO010000001">
    <property type="protein sequence ID" value="MDP2521098.1"/>
    <property type="molecule type" value="Genomic_DNA"/>
</dbReference>
<evidence type="ECO:0000313" key="5">
    <source>
        <dbReference type="Proteomes" id="UP001169862"/>
    </source>
</evidence>
<dbReference type="InterPro" id="IPR039447">
    <property type="entry name" value="UreH-like_TM_dom"/>
</dbReference>
<dbReference type="PANTHER" id="PTHR42208">
    <property type="entry name" value="HEAVY METAL TRANSPORTER-RELATED"/>
    <property type="match status" value="1"/>
</dbReference>
<evidence type="ECO:0000313" key="4">
    <source>
        <dbReference type="EMBL" id="MDP2521098.1"/>
    </source>
</evidence>
<dbReference type="RefSeq" id="WP_215151887.1">
    <property type="nucleotide sequence ID" value="NZ_CAXPFL010000037.1"/>
</dbReference>
<feature type="transmembrane region" description="Helical" evidence="1">
    <location>
        <begin position="74"/>
        <end position="95"/>
    </location>
</feature>
<evidence type="ECO:0000313" key="6">
    <source>
        <dbReference type="Proteomes" id="UP001177341"/>
    </source>
</evidence>
<sequence length="216" mass="23295">MPTSLTLTTAIILGLLGSAHCLGMCGGIAASIAMTQSRRYYLVAYNVGRIFSYALAGFLVGSLGFMIKDPVTGLILRTGAGLLLIAMGLYIGQWWKGLTRIEKLGQGLWSIIRPAASKLLPVQTLSQALLLGFFWGWLPCGLIYSTLIWSASAQHPLESAVLMFTFGLGTLPAMLATGLLANEIKQLLQRQWIHTVAGIVIIAFGIYTIPWTGLTH</sequence>
<keyword evidence="6" id="KW-1185">Reference proteome</keyword>
<dbReference type="EMBL" id="JAUOPG010000001">
    <property type="protein sequence ID" value="MDO6452128.1"/>
    <property type="molecule type" value="Genomic_DNA"/>
</dbReference>
<dbReference type="Pfam" id="PF13386">
    <property type="entry name" value="DsbD_2"/>
    <property type="match status" value="1"/>
</dbReference>
<feature type="domain" description="Urease accessory protein UreH-like transmembrane" evidence="2">
    <location>
        <begin position="9"/>
        <end position="207"/>
    </location>
</feature>
<protein>
    <submittedName>
        <fullName evidence="3">Sulfite exporter TauE/SafE family protein</fullName>
    </submittedName>
</protein>
<dbReference type="Proteomes" id="UP001169862">
    <property type="component" value="Unassembled WGS sequence"/>
</dbReference>
<name>A0AAW7XD21_9GAMM</name>
<feature type="transmembrane region" description="Helical" evidence="1">
    <location>
        <begin position="45"/>
        <end position="67"/>
    </location>
</feature>
<keyword evidence="1" id="KW-0472">Membrane</keyword>
<dbReference type="Proteomes" id="UP001177341">
    <property type="component" value="Unassembled WGS sequence"/>
</dbReference>
<feature type="transmembrane region" description="Helical" evidence="1">
    <location>
        <begin position="128"/>
        <end position="149"/>
    </location>
</feature>
<evidence type="ECO:0000259" key="2">
    <source>
        <dbReference type="Pfam" id="PF13386"/>
    </source>
</evidence>
<dbReference type="PANTHER" id="PTHR42208:SF1">
    <property type="entry name" value="HEAVY METAL TRANSPORTER"/>
    <property type="match status" value="1"/>
</dbReference>
<accession>A0AAW7XD21</accession>
<dbReference type="AlphaFoldDB" id="A0AAW7XD21"/>
<feature type="transmembrane region" description="Helical" evidence="1">
    <location>
        <begin position="161"/>
        <end position="180"/>
    </location>
</feature>
<gene>
    <name evidence="3" type="ORF">Q4490_00995</name>
    <name evidence="4" type="ORF">Q8W30_00825</name>
</gene>
<evidence type="ECO:0000256" key="1">
    <source>
        <dbReference type="SAM" id="Phobius"/>
    </source>
</evidence>
<keyword evidence="1" id="KW-0812">Transmembrane</keyword>
<reference evidence="3" key="1">
    <citation type="submission" date="2023-07" db="EMBL/GenBank/DDBJ databases">
        <title>Genome content predicts the carbon catabolic preferences of heterotrophic bacteria.</title>
        <authorList>
            <person name="Gralka M."/>
        </authorList>
    </citation>
    <scope>NUCLEOTIDE SEQUENCE</scope>
    <source>
        <strain evidence="4">5G01</strain>
        <strain evidence="3">I2M16</strain>
    </source>
</reference>
<comment type="caution">
    <text evidence="3">The sequence shown here is derived from an EMBL/GenBank/DDBJ whole genome shotgun (WGS) entry which is preliminary data.</text>
</comment>
<feature type="transmembrane region" description="Helical" evidence="1">
    <location>
        <begin position="192"/>
        <end position="214"/>
    </location>
</feature>